<protein>
    <recommendedName>
        <fullName evidence="4 10">2-dehydropantoate 2-reductase</fullName>
        <ecNumber evidence="3 10">1.1.1.169</ecNumber>
    </recommendedName>
    <alternativeName>
        <fullName evidence="8 10">Ketopantoate reductase</fullName>
    </alternativeName>
</protein>
<evidence type="ECO:0000256" key="8">
    <source>
        <dbReference type="ARBA" id="ARBA00032024"/>
    </source>
</evidence>
<dbReference type="OrthoDB" id="6530772at2"/>
<dbReference type="Pfam" id="PF02558">
    <property type="entry name" value="ApbA"/>
    <property type="match status" value="1"/>
</dbReference>
<dbReference type="PANTHER" id="PTHR43765:SF2">
    <property type="entry name" value="2-DEHYDROPANTOATE 2-REDUCTASE"/>
    <property type="match status" value="1"/>
</dbReference>
<dbReference type="PANTHER" id="PTHR43765">
    <property type="entry name" value="2-DEHYDROPANTOATE 2-REDUCTASE-RELATED"/>
    <property type="match status" value="1"/>
</dbReference>
<gene>
    <name evidence="13" type="ORF">E4656_00810</name>
</gene>
<evidence type="ECO:0000256" key="10">
    <source>
        <dbReference type="RuleBase" id="RU362068"/>
    </source>
</evidence>
<dbReference type="RefSeq" id="WP_135480304.1">
    <property type="nucleotide sequence ID" value="NZ_SRMF01000001.1"/>
</dbReference>
<dbReference type="SUPFAM" id="SSF51735">
    <property type="entry name" value="NAD(P)-binding Rossmann-fold domains"/>
    <property type="match status" value="1"/>
</dbReference>
<evidence type="ECO:0000256" key="9">
    <source>
        <dbReference type="ARBA" id="ARBA00048793"/>
    </source>
</evidence>
<comment type="function">
    <text evidence="10">Catalyzes the NADPH-dependent reduction of ketopantoate into pantoic acid.</text>
</comment>
<evidence type="ECO:0000259" key="11">
    <source>
        <dbReference type="Pfam" id="PF02558"/>
    </source>
</evidence>
<dbReference type="InterPro" id="IPR013328">
    <property type="entry name" value="6PGD_dom2"/>
</dbReference>
<name>A0A4Z0WA27_9GAMM</name>
<keyword evidence="7 10" id="KW-0560">Oxidoreductase</keyword>
<dbReference type="EC" id="1.1.1.169" evidence="3 10"/>
<dbReference type="NCBIfam" id="TIGR00745">
    <property type="entry name" value="apbA_panE"/>
    <property type="match status" value="1"/>
</dbReference>
<dbReference type="InterPro" id="IPR013332">
    <property type="entry name" value="KPR_N"/>
</dbReference>
<dbReference type="InterPro" id="IPR003710">
    <property type="entry name" value="ApbA"/>
</dbReference>
<dbReference type="InterPro" id="IPR036291">
    <property type="entry name" value="NAD(P)-bd_dom_sf"/>
</dbReference>
<comment type="similarity">
    <text evidence="2 10">Belongs to the ketopantoate reductase family.</text>
</comment>
<dbReference type="GO" id="GO:0008677">
    <property type="term" value="F:2-dehydropantoate 2-reductase activity"/>
    <property type="evidence" value="ECO:0007669"/>
    <property type="project" value="UniProtKB-EC"/>
</dbReference>
<dbReference type="SUPFAM" id="SSF48179">
    <property type="entry name" value="6-phosphogluconate dehydrogenase C-terminal domain-like"/>
    <property type="match status" value="1"/>
</dbReference>
<evidence type="ECO:0000313" key="14">
    <source>
        <dbReference type="Proteomes" id="UP000297475"/>
    </source>
</evidence>
<dbReference type="Gene3D" id="1.10.1040.10">
    <property type="entry name" value="N-(1-d-carboxylethyl)-l-norvaline Dehydrogenase, domain 2"/>
    <property type="match status" value="1"/>
</dbReference>
<feature type="domain" description="Ketopantoate reductase C-terminal" evidence="12">
    <location>
        <begin position="171"/>
        <end position="288"/>
    </location>
</feature>
<evidence type="ECO:0000313" key="13">
    <source>
        <dbReference type="EMBL" id="TGG95002.1"/>
    </source>
</evidence>
<evidence type="ECO:0000256" key="7">
    <source>
        <dbReference type="ARBA" id="ARBA00023002"/>
    </source>
</evidence>
<comment type="caution">
    <text evidence="13">The sequence shown here is derived from an EMBL/GenBank/DDBJ whole genome shotgun (WGS) entry which is preliminary data.</text>
</comment>
<evidence type="ECO:0000256" key="2">
    <source>
        <dbReference type="ARBA" id="ARBA00007870"/>
    </source>
</evidence>
<accession>A0A4Z0WA27</accession>
<keyword evidence="14" id="KW-1185">Reference proteome</keyword>
<reference evidence="13 14" key="1">
    <citation type="submission" date="2019-04" db="EMBL/GenBank/DDBJ databases">
        <title>Natronospirillum operosus gen. nov., sp. nov., a haloalkaliphilic satellite isolated from decaying biomass of laboratory culture of cyanobacterium Geitlerinema sp. and proposal of Natronospirillaceae fam. nov. and Saccharospirillaceae fam. nov.</title>
        <authorList>
            <person name="Kevbrin V."/>
            <person name="Boltyanskaya Y."/>
            <person name="Koziaeva V."/>
            <person name="Grouzdev D.S."/>
            <person name="Park M."/>
            <person name="Cho J."/>
        </authorList>
    </citation>
    <scope>NUCLEOTIDE SEQUENCE [LARGE SCALE GENOMIC DNA]</scope>
    <source>
        <strain evidence="13 14">G-116</strain>
    </source>
</reference>
<dbReference type="AlphaFoldDB" id="A0A4Z0WA27"/>
<keyword evidence="6 10" id="KW-0521">NADP</keyword>
<evidence type="ECO:0000256" key="5">
    <source>
        <dbReference type="ARBA" id="ARBA00022655"/>
    </source>
</evidence>
<comment type="catalytic activity">
    <reaction evidence="9 10">
        <text>(R)-pantoate + NADP(+) = 2-dehydropantoate + NADPH + H(+)</text>
        <dbReference type="Rhea" id="RHEA:16233"/>
        <dbReference type="ChEBI" id="CHEBI:11561"/>
        <dbReference type="ChEBI" id="CHEBI:15378"/>
        <dbReference type="ChEBI" id="CHEBI:15980"/>
        <dbReference type="ChEBI" id="CHEBI:57783"/>
        <dbReference type="ChEBI" id="CHEBI:58349"/>
        <dbReference type="EC" id="1.1.1.169"/>
    </reaction>
</comment>
<dbReference type="EMBL" id="SRMF01000001">
    <property type="protein sequence ID" value="TGG95002.1"/>
    <property type="molecule type" value="Genomic_DNA"/>
</dbReference>
<comment type="pathway">
    <text evidence="1 10">Cofactor biosynthesis; (R)-pantothenate biosynthesis; (R)-pantoate from 3-methyl-2-oxobutanoate: step 2/2.</text>
</comment>
<sequence length="294" mass="31543">MQIDIIGPGAIGLHCALSLPDDCLVRLRHPAGRGEQLTLSDDTGRCRDCNLLALNDPAPITAAIVTTKAGQVAAAVQACLPLLSAQAEVLLLHNGLGPQDEVAGWLGPQQHLYAGITTEGALRLERGRIRHTGRGQTRVGPWREPLPPGPLIQALRRSTLQAQWLPTPAAVRTALWQKLIINCAINPLTALHDLPNGGLAEPELRQQWVGLVQLGVRIAVAEGMALDAGDMIRQVEAVIRATARNYSSMHQDLHHGRSTEVNAILGPLIERGLYHGIDTDSLRALQDRLAKAGA</sequence>
<dbReference type="Pfam" id="PF08546">
    <property type="entry name" value="ApbA_C"/>
    <property type="match status" value="1"/>
</dbReference>
<dbReference type="Proteomes" id="UP000297475">
    <property type="component" value="Unassembled WGS sequence"/>
</dbReference>
<feature type="domain" description="Ketopantoate reductase N-terminal" evidence="11">
    <location>
        <begin position="4"/>
        <end position="143"/>
    </location>
</feature>
<evidence type="ECO:0000256" key="4">
    <source>
        <dbReference type="ARBA" id="ARBA00019465"/>
    </source>
</evidence>
<evidence type="ECO:0000256" key="3">
    <source>
        <dbReference type="ARBA" id="ARBA00013014"/>
    </source>
</evidence>
<dbReference type="GO" id="GO:0050661">
    <property type="term" value="F:NADP binding"/>
    <property type="evidence" value="ECO:0007669"/>
    <property type="project" value="TreeGrafter"/>
</dbReference>
<dbReference type="InterPro" id="IPR008927">
    <property type="entry name" value="6-PGluconate_DH-like_C_sf"/>
</dbReference>
<evidence type="ECO:0000256" key="1">
    <source>
        <dbReference type="ARBA" id="ARBA00004994"/>
    </source>
</evidence>
<keyword evidence="5 10" id="KW-0566">Pantothenate biosynthesis</keyword>
<proteinExistence type="inferred from homology"/>
<organism evidence="13 14">
    <name type="scientific">Natronospirillum operosum</name>
    <dbReference type="NCBI Taxonomy" id="2759953"/>
    <lineage>
        <taxon>Bacteria</taxon>
        <taxon>Pseudomonadati</taxon>
        <taxon>Pseudomonadota</taxon>
        <taxon>Gammaproteobacteria</taxon>
        <taxon>Oceanospirillales</taxon>
        <taxon>Natronospirillaceae</taxon>
        <taxon>Natronospirillum</taxon>
    </lineage>
</organism>
<dbReference type="InterPro" id="IPR050838">
    <property type="entry name" value="Ketopantoate_reductase"/>
</dbReference>
<evidence type="ECO:0000256" key="6">
    <source>
        <dbReference type="ARBA" id="ARBA00022857"/>
    </source>
</evidence>
<dbReference type="Gene3D" id="3.40.50.720">
    <property type="entry name" value="NAD(P)-binding Rossmann-like Domain"/>
    <property type="match status" value="1"/>
</dbReference>
<dbReference type="GO" id="GO:0005737">
    <property type="term" value="C:cytoplasm"/>
    <property type="evidence" value="ECO:0007669"/>
    <property type="project" value="TreeGrafter"/>
</dbReference>
<evidence type="ECO:0000259" key="12">
    <source>
        <dbReference type="Pfam" id="PF08546"/>
    </source>
</evidence>
<dbReference type="InterPro" id="IPR013752">
    <property type="entry name" value="KPA_reductase"/>
</dbReference>
<dbReference type="GO" id="GO:0015940">
    <property type="term" value="P:pantothenate biosynthetic process"/>
    <property type="evidence" value="ECO:0007669"/>
    <property type="project" value="UniProtKB-UniPathway"/>
</dbReference>
<dbReference type="UniPathway" id="UPA00028">
    <property type="reaction ID" value="UER00004"/>
</dbReference>